<name>A0A5C6XKS5_9DELT</name>
<dbReference type="PANTHER" id="PTHR35093">
    <property type="entry name" value="OUTER MEMBRANE PROTEIN NMB0088-RELATED"/>
    <property type="match status" value="1"/>
</dbReference>
<comment type="similarity">
    <text evidence="2">Belongs to the OmpP1/FadL family.</text>
</comment>
<evidence type="ECO:0000313" key="9">
    <source>
        <dbReference type="Proteomes" id="UP000321046"/>
    </source>
</evidence>
<evidence type="ECO:0000256" key="6">
    <source>
        <dbReference type="ARBA" id="ARBA00023136"/>
    </source>
</evidence>
<dbReference type="Proteomes" id="UP000321046">
    <property type="component" value="Unassembled WGS sequence"/>
</dbReference>
<dbReference type="Gene3D" id="2.40.160.60">
    <property type="entry name" value="Outer membrane protein transport protein (OMPP1/FadL/TodX)"/>
    <property type="match status" value="1"/>
</dbReference>
<organism evidence="8 9">
    <name type="scientific">Lujinxingia vulgaris</name>
    <dbReference type="NCBI Taxonomy" id="2600176"/>
    <lineage>
        <taxon>Bacteria</taxon>
        <taxon>Deltaproteobacteria</taxon>
        <taxon>Bradymonadales</taxon>
        <taxon>Lujinxingiaceae</taxon>
        <taxon>Lujinxingia</taxon>
    </lineage>
</organism>
<protein>
    <recommendedName>
        <fullName evidence="10">Long-chain fatty acid transporter</fullName>
    </recommendedName>
</protein>
<gene>
    <name evidence="8" type="ORF">FRC96_03740</name>
</gene>
<evidence type="ECO:0000256" key="2">
    <source>
        <dbReference type="ARBA" id="ARBA00008163"/>
    </source>
</evidence>
<evidence type="ECO:0000256" key="5">
    <source>
        <dbReference type="ARBA" id="ARBA00022729"/>
    </source>
</evidence>
<proteinExistence type="inferred from homology"/>
<keyword evidence="4" id="KW-0812">Transmembrane</keyword>
<keyword evidence="5" id="KW-0732">Signal</keyword>
<dbReference type="PANTHER" id="PTHR35093:SF8">
    <property type="entry name" value="OUTER MEMBRANE PROTEIN NMB0088-RELATED"/>
    <property type="match status" value="1"/>
</dbReference>
<dbReference type="SUPFAM" id="SSF56935">
    <property type="entry name" value="Porins"/>
    <property type="match status" value="1"/>
</dbReference>
<dbReference type="Pfam" id="PF03349">
    <property type="entry name" value="Toluene_X"/>
    <property type="match status" value="1"/>
</dbReference>
<reference evidence="8 9" key="1">
    <citation type="submission" date="2019-08" db="EMBL/GenBank/DDBJ databases">
        <title>Bradymonadales sp. TMQ2.</title>
        <authorList>
            <person name="Liang Q."/>
        </authorList>
    </citation>
    <scope>NUCLEOTIDE SEQUENCE [LARGE SCALE GENOMIC DNA]</scope>
    <source>
        <strain evidence="8 9">TMQ2</strain>
    </source>
</reference>
<evidence type="ECO:0000256" key="3">
    <source>
        <dbReference type="ARBA" id="ARBA00022452"/>
    </source>
</evidence>
<evidence type="ECO:0008006" key="10">
    <source>
        <dbReference type="Google" id="ProtNLM"/>
    </source>
</evidence>
<dbReference type="AlphaFoldDB" id="A0A5C6XKS5"/>
<sequence length="602" mass="64397">MVQLSFCVSSSRSTSSRLNPVALAVVVSGAELSAPSRCSICCAAASGSVHAPTTSSADTALQLRARARHVLLRTTISPGSRSKPHQQRALPQPQGVKIYSQEFPSRRRPSCKRPRARARLPANFQAAAANMRSKVSMFKRTSQKSSCVLLAGLIAAATLAILPSQEVQAAGFYLPTRGVASTGRAAASVAPHSADLDALWYNPAGITLLEDRALLLDLALVDTQVTFSRAPRQMPDGSTRTYAPVQNQAPPQTIPQILVGGPTKHPRLFWAAGAYTPYASGNRYPVDGAQRYVLIDNTGSGIGYVHAAVGYKVSDTLSVGVGLQNFMGVFRIVSTGSGYAGMFGDPEDEDLDILAETTVSSFFSPTANLGATWKPHTNWTVGASLQLPAVLRDGNATIDTRMPTHPAYDNATTTGNEASIEVPFPLHARLGIRHATARTNVELAVVYQRWSTLTEVEVSPNEVEIDGVPGVGAMPVAPFVLPQQFRDSISVHLGGEWIVSDRLSARGGYAFERGAVPDATYSVFALDPDKHMLSLGAGFDVNARLRLDMSAAALIMPTRVITDSEVRQINPSDENDEITLVVGNGTYEHFGYIAGLSARYFF</sequence>
<dbReference type="GO" id="GO:0009279">
    <property type="term" value="C:cell outer membrane"/>
    <property type="evidence" value="ECO:0007669"/>
    <property type="project" value="UniProtKB-SubCell"/>
</dbReference>
<dbReference type="GO" id="GO:0015483">
    <property type="term" value="F:long-chain fatty acid transporting porin activity"/>
    <property type="evidence" value="ECO:0007669"/>
    <property type="project" value="TreeGrafter"/>
</dbReference>
<evidence type="ECO:0000313" key="8">
    <source>
        <dbReference type="EMBL" id="TXD41697.1"/>
    </source>
</evidence>
<keyword evidence="6" id="KW-0472">Membrane</keyword>
<evidence type="ECO:0000256" key="4">
    <source>
        <dbReference type="ARBA" id="ARBA00022692"/>
    </source>
</evidence>
<comment type="caution">
    <text evidence="8">The sequence shown here is derived from an EMBL/GenBank/DDBJ whole genome shotgun (WGS) entry which is preliminary data.</text>
</comment>
<dbReference type="EMBL" id="VOSL01000017">
    <property type="protein sequence ID" value="TXD41697.1"/>
    <property type="molecule type" value="Genomic_DNA"/>
</dbReference>
<comment type="subcellular location">
    <subcellularLocation>
        <location evidence="1">Cell outer membrane</location>
        <topology evidence="1">Multi-pass membrane protein</topology>
    </subcellularLocation>
</comment>
<keyword evidence="3" id="KW-1134">Transmembrane beta strand</keyword>
<evidence type="ECO:0000256" key="7">
    <source>
        <dbReference type="ARBA" id="ARBA00023237"/>
    </source>
</evidence>
<evidence type="ECO:0000256" key="1">
    <source>
        <dbReference type="ARBA" id="ARBA00004571"/>
    </source>
</evidence>
<dbReference type="OrthoDB" id="5485493at2"/>
<dbReference type="InterPro" id="IPR005017">
    <property type="entry name" value="OMPP1/FadL/TodX"/>
</dbReference>
<keyword evidence="7" id="KW-0998">Cell outer membrane</keyword>
<accession>A0A5C6XKS5</accession>